<evidence type="ECO:0000313" key="1">
    <source>
        <dbReference type="EMBL" id="DAE27698.1"/>
    </source>
</evidence>
<organism evidence="1">
    <name type="scientific">virus sp. ctpeS3</name>
    <dbReference type="NCBI Taxonomy" id="2826815"/>
    <lineage>
        <taxon>Viruses</taxon>
    </lineage>
</organism>
<accession>A0A8S5R972</accession>
<reference evidence="1" key="1">
    <citation type="journal article" date="2021" name="Proc. Natl. Acad. Sci. U.S.A.">
        <title>A Catalog of Tens of Thousands of Viruses from Human Metagenomes Reveals Hidden Associations with Chronic Diseases.</title>
        <authorList>
            <person name="Tisza M.J."/>
            <person name="Buck C.B."/>
        </authorList>
    </citation>
    <scope>NUCLEOTIDE SEQUENCE</scope>
    <source>
        <strain evidence="1">CtpeS3</strain>
    </source>
</reference>
<proteinExistence type="predicted"/>
<name>A0A8S5R972_9VIRU</name>
<protein>
    <submittedName>
        <fullName evidence="1">Uncharacterized protein</fullName>
    </submittedName>
</protein>
<dbReference type="EMBL" id="BK015845">
    <property type="protein sequence ID" value="DAE27698.1"/>
    <property type="molecule type" value="Genomic_DNA"/>
</dbReference>
<sequence>MRRKRILMLSTLIIGTMTLKPIAAKADSKIELTAGVTSYLNSVMLGKVEPTVVENESVVVEQTYEEPTVPTCRKKYSCSRFKKLGRVRYGDYTYTWYSQRVLPGGGLNIPGRHLNEHGLVVDENEYVVIASDDLPHGTVVDTPVGIQGIVYDEGSGNGNLDIYCDW</sequence>